<dbReference type="EMBL" id="BEGY01000181">
    <property type="protein sequence ID" value="GAX85624.1"/>
    <property type="molecule type" value="Genomic_DNA"/>
</dbReference>
<reference evidence="6 7" key="1">
    <citation type="submission" date="2017-08" db="EMBL/GenBank/DDBJ databases">
        <title>Acidophilic green algal genome provides insights into adaptation to an acidic environment.</title>
        <authorList>
            <person name="Hirooka S."/>
            <person name="Hirose Y."/>
            <person name="Kanesaki Y."/>
            <person name="Higuchi S."/>
            <person name="Fujiwara T."/>
            <person name="Onuma R."/>
            <person name="Era A."/>
            <person name="Ohbayashi R."/>
            <person name="Uzuka A."/>
            <person name="Nozaki H."/>
            <person name="Yoshikawa H."/>
            <person name="Miyagishima S.Y."/>
        </authorList>
    </citation>
    <scope>NUCLEOTIDE SEQUENCE [LARGE SCALE GENOMIC DNA]</scope>
    <source>
        <strain evidence="6 7">NIES-2499</strain>
    </source>
</reference>
<dbReference type="PROSITE" id="PS00061">
    <property type="entry name" value="ADH_SHORT"/>
    <property type="match status" value="1"/>
</dbReference>
<dbReference type="Gene3D" id="3.40.50.720">
    <property type="entry name" value="NAD(P)-binding Rossmann-like Domain"/>
    <property type="match status" value="1"/>
</dbReference>
<dbReference type="OrthoDB" id="417891at2759"/>
<dbReference type="EC" id="1.1.1.100" evidence="3"/>
<dbReference type="GO" id="GO:0032787">
    <property type="term" value="P:monocarboxylic acid metabolic process"/>
    <property type="evidence" value="ECO:0007669"/>
    <property type="project" value="UniProtKB-ARBA"/>
</dbReference>
<name>A0A250XRE2_9CHLO</name>
<comment type="catalytic activity">
    <reaction evidence="4">
        <text>a (3R)-hydroxyacyl-[ACP] + NADP(+) = a 3-oxoacyl-[ACP] + NADPH + H(+)</text>
        <dbReference type="Rhea" id="RHEA:17397"/>
        <dbReference type="Rhea" id="RHEA-COMP:9916"/>
        <dbReference type="Rhea" id="RHEA-COMP:9945"/>
        <dbReference type="ChEBI" id="CHEBI:15378"/>
        <dbReference type="ChEBI" id="CHEBI:57783"/>
        <dbReference type="ChEBI" id="CHEBI:58349"/>
        <dbReference type="ChEBI" id="CHEBI:78776"/>
        <dbReference type="ChEBI" id="CHEBI:78827"/>
        <dbReference type="EC" id="1.1.1.100"/>
    </reaction>
</comment>
<dbReference type="FunFam" id="3.40.50.720:FF:000084">
    <property type="entry name" value="Short-chain dehydrogenase reductase"/>
    <property type="match status" value="1"/>
</dbReference>
<comment type="similarity">
    <text evidence="2 5">Belongs to the short-chain dehydrogenases/reductases (SDR) family.</text>
</comment>
<dbReference type="InterPro" id="IPR011294">
    <property type="entry name" value="3-OHbutyrate_DH"/>
</dbReference>
<sequence>MLAGKVALVTGSTSGIGLEVIRALAGAGANVAMHGLGDPAKLTDMCHKIASDASVKAIYAPADLKKPAEIRSMVKHTADTFGSKLDILVNNAGIQFVSPVADFPEDKWDDVIAVCLSSAFHTSKAALPYMMTGGWGRIINTGSMHALVASPYKSAYNAAKHGIAGFTKTLALEVAKNNITCNAICPGYVLTDLVKNQIDDTARVRNIPRESVINDVLLADQPTKQFVDPKDIAALVLHLCGPHSSSFTGACLSIDGECTVCPLMVSALFVH</sequence>
<dbReference type="AlphaFoldDB" id="A0A250XRE2"/>
<dbReference type="PRINTS" id="PR00081">
    <property type="entry name" value="GDHRDH"/>
</dbReference>
<evidence type="ECO:0000256" key="3">
    <source>
        <dbReference type="ARBA" id="ARBA00012948"/>
    </source>
</evidence>
<evidence type="ECO:0000313" key="7">
    <source>
        <dbReference type="Proteomes" id="UP000232323"/>
    </source>
</evidence>
<comment type="pathway">
    <text evidence="1">Lipid metabolism; fatty acid biosynthesis.</text>
</comment>
<dbReference type="PANTHER" id="PTHR42879:SF2">
    <property type="entry name" value="3-OXOACYL-[ACYL-CARRIER-PROTEIN] REDUCTASE FABG"/>
    <property type="match status" value="1"/>
</dbReference>
<dbReference type="NCBIfam" id="NF009093">
    <property type="entry name" value="PRK12429.1"/>
    <property type="match status" value="1"/>
</dbReference>
<keyword evidence="7" id="KW-1185">Reference proteome</keyword>
<dbReference type="GO" id="GO:0003858">
    <property type="term" value="F:3-hydroxybutyrate dehydrogenase activity"/>
    <property type="evidence" value="ECO:0007669"/>
    <property type="project" value="InterPro"/>
</dbReference>
<organism evidence="6 7">
    <name type="scientific">Chlamydomonas eustigma</name>
    <dbReference type="NCBI Taxonomy" id="1157962"/>
    <lineage>
        <taxon>Eukaryota</taxon>
        <taxon>Viridiplantae</taxon>
        <taxon>Chlorophyta</taxon>
        <taxon>core chlorophytes</taxon>
        <taxon>Chlorophyceae</taxon>
        <taxon>CS clade</taxon>
        <taxon>Chlamydomonadales</taxon>
        <taxon>Chlamydomonadaceae</taxon>
        <taxon>Chlamydomonas</taxon>
    </lineage>
</organism>
<gene>
    <name evidence="6" type="ORF">CEUSTIGMA_g13039.t1</name>
</gene>
<evidence type="ECO:0000256" key="2">
    <source>
        <dbReference type="ARBA" id="ARBA00006484"/>
    </source>
</evidence>
<dbReference type="PRINTS" id="PR00080">
    <property type="entry name" value="SDRFAMILY"/>
</dbReference>
<dbReference type="Pfam" id="PF00106">
    <property type="entry name" value="adh_short"/>
    <property type="match status" value="1"/>
</dbReference>
<protein>
    <recommendedName>
        <fullName evidence="3">3-oxoacyl-[acyl-carrier-protein] reductase</fullName>
        <ecNumber evidence="3">1.1.1.100</ecNumber>
    </recommendedName>
</protein>
<dbReference type="NCBIfam" id="TIGR01963">
    <property type="entry name" value="PHB_DH"/>
    <property type="match status" value="1"/>
</dbReference>
<dbReference type="Proteomes" id="UP000232323">
    <property type="component" value="Unassembled WGS sequence"/>
</dbReference>
<dbReference type="SUPFAM" id="SSF51735">
    <property type="entry name" value="NAD(P)-binding Rossmann-fold domains"/>
    <property type="match status" value="1"/>
</dbReference>
<accession>A0A250XRE2</accession>
<dbReference type="GO" id="GO:0004316">
    <property type="term" value="F:3-oxoacyl-[acyl-carrier-protein] reductase (NADPH) activity"/>
    <property type="evidence" value="ECO:0007669"/>
    <property type="project" value="UniProtKB-EC"/>
</dbReference>
<evidence type="ECO:0000256" key="4">
    <source>
        <dbReference type="ARBA" id="ARBA00048508"/>
    </source>
</evidence>
<evidence type="ECO:0000256" key="5">
    <source>
        <dbReference type="RuleBase" id="RU000363"/>
    </source>
</evidence>
<dbReference type="InterPro" id="IPR020904">
    <property type="entry name" value="Sc_DH/Rdtase_CS"/>
</dbReference>
<dbReference type="InterPro" id="IPR002347">
    <property type="entry name" value="SDR_fam"/>
</dbReference>
<comment type="caution">
    <text evidence="6">The sequence shown here is derived from an EMBL/GenBank/DDBJ whole genome shotgun (WGS) entry which is preliminary data.</text>
</comment>
<dbReference type="InterPro" id="IPR050259">
    <property type="entry name" value="SDR"/>
</dbReference>
<dbReference type="PANTHER" id="PTHR42879">
    <property type="entry name" value="3-OXOACYL-(ACYL-CARRIER-PROTEIN) REDUCTASE"/>
    <property type="match status" value="1"/>
</dbReference>
<dbReference type="STRING" id="1157962.A0A250XRE2"/>
<proteinExistence type="inferred from homology"/>
<dbReference type="InterPro" id="IPR036291">
    <property type="entry name" value="NAD(P)-bd_dom_sf"/>
</dbReference>
<evidence type="ECO:0000313" key="6">
    <source>
        <dbReference type="EMBL" id="GAX85624.1"/>
    </source>
</evidence>
<evidence type="ECO:0000256" key="1">
    <source>
        <dbReference type="ARBA" id="ARBA00005194"/>
    </source>
</evidence>